<keyword evidence="5" id="KW-0028">Amino-acid biosynthesis</keyword>
<reference evidence="11 12" key="1">
    <citation type="journal article" date="2016" name="Environ. Microbiol.">
        <title>Genomic resolution of a cold subsurface aquifer community provides metabolic insights for novel microbes adapted to high CO concentrations.</title>
        <authorList>
            <person name="Probst A.J."/>
            <person name="Castelle C.J."/>
            <person name="Singh A."/>
            <person name="Brown C.T."/>
            <person name="Anantharaman K."/>
            <person name="Sharon I."/>
            <person name="Hug L.A."/>
            <person name="Burstein D."/>
            <person name="Emerson J.B."/>
            <person name="Thomas B.C."/>
            <person name="Banfield J.F."/>
        </authorList>
    </citation>
    <scope>NUCLEOTIDE SEQUENCE [LARGE SCALE GENOMIC DNA]</scope>
    <source>
        <strain evidence="11">CG1_02_38_46</strain>
    </source>
</reference>
<dbReference type="PROSITE" id="PS00815">
    <property type="entry name" value="AIPM_HOMOCIT_SYNTH_1"/>
    <property type="match status" value="1"/>
</dbReference>
<keyword evidence="7" id="KW-0464">Manganese</keyword>
<dbReference type="PANTHER" id="PTHR10277">
    <property type="entry name" value="HOMOCITRATE SYNTHASE-RELATED"/>
    <property type="match status" value="1"/>
</dbReference>
<keyword evidence="4" id="KW-0432">Leucine biosynthesis</keyword>
<evidence type="ECO:0000313" key="11">
    <source>
        <dbReference type="EMBL" id="OIN96577.1"/>
    </source>
</evidence>
<comment type="similarity">
    <text evidence="2">Belongs to the alpha-IPM synthase/homocitrate synthase family. LeuA type 1 subfamily.</text>
</comment>
<dbReference type="PROSITE" id="PS00816">
    <property type="entry name" value="AIPM_HOMOCIT_SYNTH_2"/>
    <property type="match status" value="1"/>
</dbReference>
<dbReference type="GO" id="GO:0003852">
    <property type="term" value="F:2-isopropylmalate synthase activity"/>
    <property type="evidence" value="ECO:0007669"/>
    <property type="project" value="UniProtKB-EC"/>
</dbReference>
<name>A0A1J4SAV2_9BACT</name>
<organism evidence="11 12">
    <name type="scientific">Candidatus Desantisbacteria bacterium CG1_02_38_46</name>
    <dbReference type="NCBI Taxonomy" id="1817893"/>
    <lineage>
        <taxon>Bacteria</taxon>
        <taxon>Candidatus Desantisiibacteriota</taxon>
    </lineage>
</organism>
<dbReference type="AlphaFoldDB" id="A0A1J4SAV2"/>
<proteinExistence type="inferred from homology"/>
<evidence type="ECO:0000313" key="12">
    <source>
        <dbReference type="Proteomes" id="UP000182278"/>
    </source>
</evidence>
<dbReference type="Pfam" id="PF00682">
    <property type="entry name" value="HMGL-like"/>
    <property type="match status" value="2"/>
</dbReference>
<evidence type="ECO:0000256" key="3">
    <source>
        <dbReference type="ARBA" id="ARBA00012973"/>
    </source>
</evidence>
<evidence type="ECO:0000256" key="4">
    <source>
        <dbReference type="ARBA" id="ARBA00022430"/>
    </source>
</evidence>
<dbReference type="STRING" id="1817893.AUJ66_05820"/>
<dbReference type="Pfam" id="PF22617">
    <property type="entry name" value="HCS_D2"/>
    <property type="match status" value="1"/>
</dbReference>
<evidence type="ECO:0000256" key="2">
    <source>
        <dbReference type="ARBA" id="ARBA00009396"/>
    </source>
</evidence>
<evidence type="ECO:0000256" key="1">
    <source>
        <dbReference type="ARBA" id="ARBA00004689"/>
    </source>
</evidence>
<dbReference type="Proteomes" id="UP000182278">
    <property type="component" value="Unassembled WGS sequence"/>
</dbReference>
<feature type="domain" description="Pyruvate carboxyltransferase" evidence="10">
    <location>
        <begin position="30"/>
        <end position="318"/>
    </location>
</feature>
<evidence type="ECO:0000256" key="8">
    <source>
        <dbReference type="ARBA" id="ARBA00023304"/>
    </source>
</evidence>
<dbReference type="InterPro" id="IPR013785">
    <property type="entry name" value="Aldolase_TIM"/>
</dbReference>
<evidence type="ECO:0000256" key="7">
    <source>
        <dbReference type="ARBA" id="ARBA00023211"/>
    </source>
</evidence>
<dbReference type="PROSITE" id="PS50991">
    <property type="entry name" value="PYR_CT"/>
    <property type="match status" value="1"/>
</dbReference>
<keyword evidence="6 9" id="KW-0808">Transferase</keyword>
<gene>
    <name evidence="11" type="ORF">AUJ66_05820</name>
</gene>
<dbReference type="InterPro" id="IPR050073">
    <property type="entry name" value="2-IPM_HCS-like"/>
</dbReference>
<dbReference type="Gene3D" id="3.20.20.70">
    <property type="entry name" value="Aldolase class I"/>
    <property type="match status" value="1"/>
</dbReference>
<comment type="caution">
    <text evidence="11">The sequence shown here is derived from an EMBL/GenBank/DDBJ whole genome shotgun (WGS) entry which is preliminary data.</text>
</comment>
<evidence type="ECO:0000256" key="9">
    <source>
        <dbReference type="RuleBase" id="RU003523"/>
    </source>
</evidence>
<sequence length="460" mass="51683">MIEFHEPLETLIRHPKAFTGKLRFPDPSKIKIYDDTLRDGEQMPGVAFSPEQKLELAKFLSDMGVHVMDVAFPMNGESDCKALQLIVQAQKRGEIRKNLEILAMCRSNPVDIDMVIKTVQEIGASPDDVSVLILSTFSDLHVKYKLGKALLKREGKPVDKWLETPLEFYRKANINMVCDAIKYARSKGISRIEFASEDSSRGNIEYGIRWAKACIKAGGTRMCFSDTCGVFTPEAVDYYIPKMVKALDGIPMTAHFHNDFGLGTLNTVRALSHGATYLGVTANGIGERAGNTSIHLTVMVLKELYGVEIPGFKYEKLVELRKMIEKYSGVPIQPHEPIIGEGVFAHESGIHTAAIVINPAIYQFIREEEVGGTRKFIFGKHSGTAAVEAVLRKNEEKLKENRIEITPELVQKVLEKVKIIREKKINSGLYEKFIEEYYRNYGNLGISEDELIKIVREIGK</sequence>
<dbReference type="InterPro" id="IPR000891">
    <property type="entry name" value="PYR_CT"/>
</dbReference>
<dbReference type="EC" id="2.3.3.13" evidence="3"/>
<dbReference type="GO" id="GO:0009098">
    <property type="term" value="P:L-leucine biosynthetic process"/>
    <property type="evidence" value="ECO:0007669"/>
    <property type="project" value="UniProtKB-KW"/>
</dbReference>
<dbReference type="InterPro" id="IPR002034">
    <property type="entry name" value="AIPM/Hcit_synth_CS"/>
</dbReference>
<keyword evidence="8" id="KW-0100">Branched-chain amino acid biosynthesis</keyword>
<dbReference type="SUPFAM" id="SSF51569">
    <property type="entry name" value="Aldolase"/>
    <property type="match status" value="1"/>
</dbReference>
<protein>
    <recommendedName>
        <fullName evidence="3">2-isopropylmalate synthase</fullName>
        <ecNumber evidence="3">2.3.3.13</ecNumber>
    </recommendedName>
</protein>
<evidence type="ECO:0000256" key="6">
    <source>
        <dbReference type="ARBA" id="ARBA00022679"/>
    </source>
</evidence>
<dbReference type="PANTHER" id="PTHR10277:SF9">
    <property type="entry name" value="2-ISOPROPYLMALATE SYNTHASE 1, CHLOROPLASTIC-RELATED"/>
    <property type="match status" value="1"/>
</dbReference>
<dbReference type="EMBL" id="MNUO01000091">
    <property type="protein sequence ID" value="OIN96577.1"/>
    <property type="molecule type" value="Genomic_DNA"/>
</dbReference>
<evidence type="ECO:0000259" key="10">
    <source>
        <dbReference type="PROSITE" id="PS50991"/>
    </source>
</evidence>
<dbReference type="InterPro" id="IPR054691">
    <property type="entry name" value="LeuA/HCS_post-cat"/>
</dbReference>
<accession>A0A1J4SAV2</accession>
<comment type="pathway">
    <text evidence="1">Amino-acid biosynthesis; L-leucine biosynthesis; L-leucine from 3-methyl-2-oxobutanoate: step 1/4.</text>
</comment>
<evidence type="ECO:0000256" key="5">
    <source>
        <dbReference type="ARBA" id="ARBA00022605"/>
    </source>
</evidence>